<dbReference type="RefSeq" id="XP_005098644.1">
    <property type="nucleotide sequence ID" value="XM_005098587.3"/>
</dbReference>
<evidence type="ECO:0000256" key="1">
    <source>
        <dbReference type="SAM" id="SignalP"/>
    </source>
</evidence>
<protein>
    <submittedName>
        <fullName evidence="3">Uncharacterized protein LOC101854573</fullName>
    </submittedName>
</protein>
<evidence type="ECO:0000313" key="2">
    <source>
        <dbReference type="Proteomes" id="UP000694888"/>
    </source>
</evidence>
<gene>
    <name evidence="3" type="primary">LOC101854573</name>
</gene>
<sequence length="534" mass="59405">MLALLLFGLLASGLPYSECQKASYAPKKQPDNSELLAKLNILGNELQKLGADVGELLDQNKKAGLGPDGSKESNWSELKVLKASREVGTKSNKFTVKFKAPEDCPSVPTKWTLKPVNQETATTLVSRVSSVRQADGRDLCETTVDVKERGDLTLTLLENNRYEIFLRLDNHKTTSLQSSYQGEVPINDFAVKTPDVVNYRAGEKLKLPVVVKNAGPDKYRFSLGLDIQYLTPQDKVLFYNCKEGGDDYACEFGVDKKYLSSMDADVSINTKSLKPIGYTRVSSTYVDRSALVQEARLTRVLSIRPAGQVGPYPNGLVEVKAIDNKCAFSEQKCTAKCIAYGNNIDEKSIKIERVLKGDVKEKIKEMNVERKVELGQTLVSTEFTVPKTSEGIRRQPFACSFQVPGGKKQEDIGIVSYKVETRVLKEKSFYEINESEVKITCTAEGDKDPEIAAVLSMKPSEKGRPVDLKHSDFRAVETGPGEVTSVFFYNHNYGQIKLDRVLATCFARTSPLDVDQFVLTDVFYLKKSQPQSLY</sequence>
<dbReference type="GeneID" id="101854573"/>
<reference evidence="3" key="1">
    <citation type="submission" date="2025-08" db="UniProtKB">
        <authorList>
            <consortium name="RefSeq"/>
        </authorList>
    </citation>
    <scope>IDENTIFICATION</scope>
</reference>
<evidence type="ECO:0000313" key="3">
    <source>
        <dbReference type="RefSeq" id="XP_005098644.1"/>
    </source>
</evidence>
<proteinExistence type="predicted"/>
<feature type="signal peptide" evidence="1">
    <location>
        <begin position="1"/>
        <end position="19"/>
    </location>
</feature>
<accession>A0ABM0JPQ6</accession>
<organism evidence="2 3">
    <name type="scientific">Aplysia californica</name>
    <name type="common">California sea hare</name>
    <dbReference type="NCBI Taxonomy" id="6500"/>
    <lineage>
        <taxon>Eukaryota</taxon>
        <taxon>Metazoa</taxon>
        <taxon>Spiralia</taxon>
        <taxon>Lophotrochozoa</taxon>
        <taxon>Mollusca</taxon>
        <taxon>Gastropoda</taxon>
        <taxon>Heterobranchia</taxon>
        <taxon>Euthyneura</taxon>
        <taxon>Tectipleura</taxon>
        <taxon>Aplysiida</taxon>
        <taxon>Aplysioidea</taxon>
        <taxon>Aplysiidae</taxon>
        <taxon>Aplysia</taxon>
    </lineage>
</organism>
<name>A0ABM0JPQ6_APLCA</name>
<keyword evidence="1" id="KW-0732">Signal</keyword>
<dbReference type="Proteomes" id="UP000694888">
    <property type="component" value="Unplaced"/>
</dbReference>
<keyword evidence="2" id="KW-1185">Reference proteome</keyword>
<feature type="chain" id="PRO_5046887861" evidence="1">
    <location>
        <begin position="20"/>
        <end position="534"/>
    </location>
</feature>